<evidence type="ECO:0008006" key="3">
    <source>
        <dbReference type="Google" id="ProtNLM"/>
    </source>
</evidence>
<dbReference type="InParanoid" id="A0A0D2J0H2"/>
<dbReference type="AlphaFoldDB" id="A0A0D2J0H2"/>
<reference evidence="1 2" key="1">
    <citation type="submission" date="2013-11" db="EMBL/GenBank/DDBJ databases">
        <title>Metagenomic analysis of a methanogenic consortium involved in long chain n-alkane degradation.</title>
        <authorList>
            <person name="Davidova I.A."/>
            <person name="Callaghan A.V."/>
            <person name="Wawrik B."/>
            <person name="Pruitt S."/>
            <person name="Marks C."/>
            <person name="Duncan K.E."/>
            <person name="Suflita J.M."/>
        </authorList>
    </citation>
    <scope>NUCLEOTIDE SEQUENCE [LARGE SCALE GENOMIC DNA]</scope>
    <source>
        <strain evidence="1 2">SPR</strain>
    </source>
</reference>
<evidence type="ECO:0000313" key="2">
    <source>
        <dbReference type="Proteomes" id="UP000032233"/>
    </source>
</evidence>
<dbReference type="Proteomes" id="UP000032233">
    <property type="component" value="Unassembled WGS sequence"/>
</dbReference>
<name>A0A0D2J0H2_9BACT</name>
<dbReference type="OrthoDB" id="5470789at2"/>
<dbReference type="RefSeq" id="WP_052515462.1">
    <property type="nucleotide sequence ID" value="NZ_AZAC01000045.1"/>
</dbReference>
<sequence length="183" mass="20184">MDMADILNSKLFLGQEFLTWLWYLCEEQGSVVLEDGREVTLFMDELLVLGPAQGQDGNRVTVRGKEASLAEAKEGLKTGKLVEKMRLGMILGTDEFFFTLTASDLAVSSLKTPPSPPGESNQDMDGQRLERIYLIDQVVSVIDELFGFFLGARLEDENGGELWQGVIAWANPQEPAQKAPAAD</sequence>
<evidence type="ECO:0000313" key="1">
    <source>
        <dbReference type="EMBL" id="KIX11739.1"/>
    </source>
</evidence>
<proteinExistence type="predicted"/>
<dbReference type="STRING" id="1429043.X474_22970"/>
<protein>
    <recommendedName>
        <fullName evidence="3">DUF4388 domain-containing protein</fullName>
    </recommendedName>
</protein>
<accession>A0A0D2J0H2</accession>
<organism evidence="1 2">
    <name type="scientific">Dethiosulfatarculus sandiegensis</name>
    <dbReference type="NCBI Taxonomy" id="1429043"/>
    <lineage>
        <taxon>Bacteria</taxon>
        <taxon>Pseudomonadati</taxon>
        <taxon>Thermodesulfobacteriota</taxon>
        <taxon>Desulfarculia</taxon>
        <taxon>Desulfarculales</taxon>
        <taxon>Desulfarculaceae</taxon>
        <taxon>Dethiosulfatarculus</taxon>
    </lineage>
</organism>
<dbReference type="PATRIC" id="fig|1429043.3.peg.4860"/>
<comment type="caution">
    <text evidence="1">The sequence shown here is derived from an EMBL/GenBank/DDBJ whole genome shotgun (WGS) entry which is preliminary data.</text>
</comment>
<gene>
    <name evidence="1" type="ORF">X474_22970</name>
</gene>
<keyword evidence="2" id="KW-1185">Reference proteome</keyword>
<dbReference type="EMBL" id="AZAC01000045">
    <property type="protein sequence ID" value="KIX11739.1"/>
    <property type="molecule type" value="Genomic_DNA"/>
</dbReference>